<evidence type="ECO:0000256" key="3">
    <source>
        <dbReference type="ARBA" id="ARBA00022737"/>
    </source>
</evidence>
<proteinExistence type="inferred from homology"/>
<evidence type="ECO:0000313" key="9">
    <source>
        <dbReference type="EMBL" id="CAD8455031.1"/>
    </source>
</evidence>
<dbReference type="PROSITE" id="PS00678">
    <property type="entry name" value="WD_REPEATS_1"/>
    <property type="match status" value="1"/>
</dbReference>
<dbReference type="SMART" id="SM00320">
    <property type="entry name" value="WD40"/>
    <property type="match status" value="6"/>
</dbReference>
<dbReference type="PANTHER" id="PTHR15653">
    <property type="entry name" value="STRIATIN"/>
    <property type="match status" value="1"/>
</dbReference>
<feature type="repeat" description="WD" evidence="6">
    <location>
        <begin position="461"/>
        <end position="502"/>
    </location>
</feature>
<protein>
    <recommendedName>
        <fullName evidence="8">Striatin N-terminal domain-containing protein</fullName>
    </recommendedName>
</protein>
<dbReference type="PANTHER" id="PTHR15653:SF0">
    <property type="entry name" value="CONNECTOR OF KINASE TO AP-1, ISOFORM E"/>
    <property type="match status" value="1"/>
</dbReference>
<evidence type="ECO:0000259" key="8">
    <source>
        <dbReference type="Pfam" id="PF08232"/>
    </source>
</evidence>
<dbReference type="PRINTS" id="PR00320">
    <property type="entry name" value="GPROTEINBRPT"/>
</dbReference>
<dbReference type="Gene3D" id="2.130.10.10">
    <property type="entry name" value="YVTN repeat-like/Quinoprotein amine dehydrogenase"/>
    <property type="match status" value="2"/>
</dbReference>
<dbReference type="Pfam" id="PF08232">
    <property type="entry name" value="Striatin"/>
    <property type="match status" value="1"/>
</dbReference>
<dbReference type="InterPro" id="IPR013258">
    <property type="entry name" value="Striatin_N"/>
</dbReference>
<keyword evidence="4" id="KW-0112">Calmodulin-binding</keyword>
<sequence length="542" mass="59619">MNGSGYILGAPPGNVKDAIDTILMSWKQVDDERINWSLEKAELEGKVKSLQESVEMHEKVQKNLAQRIKMLEHALNRKSIGIPSSDGGLGKENGLGAKASRKVRWKTLPTYLPKGRLTPERIRAIVEDLMASKGSSSKKAKIEEPTFEEPAPPVANDNNVLQEQDVKDEEPVKIPAPSPVKEEKLQKSVPQKIDCGPITGEYKKLQEVEVKRSELGKWSPIAQMRSHLDGVRCISFHPTSALLFSGSEDGTSKLWSLEKMIKKKKASKKLEPTYTFRGHLGMVTSTAASGDRLASGGVDGKVLLLGYPDDGKDQYTTYGTCCPFTLNTFRHKEAVWSLAISKKYLYSACSDGNVRAWEANFEEQKEAKIEYSSLVDGKNLIPTSVVLKPTEDHLVVSYTTGDVAVFDIETGKEIAMIKAKVASHTMDLTVHPFLNLAVTANLDGSYHILDLSQGTCVDVKQNAHRDAVTSIAIDNNGVAMATASHDQSIRIWDIRNNAITVDMDPNQHRKKYDEAIHCIAYHPKIPVLASGGADSVVKVFIG</sequence>
<keyword evidence="5" id="KW-0175">Coiled coil</keyword>
<keyword evidence="3" id="KW-0677">Repeat</keyword>
<evidence type="ECO:0000256" key="2">
    <source>
        <dbReference type="ARBA" id="ARBA00022574"/>
    </source>
</evidence>
<dbReference type="CDD" id="cd00200">
    <property type="entry name" value="WD40"/>
    <property type="match status" value="1"/>
</dbReference>
<dbReference type="EMBL" id="HBEM01020414">
    <property type="protein sequence ID" value="CAD8455031.1"/>
    <property type="molecule type" value="Transcribed_RNA"/>
</dbReference>
<comment type="similarity">
    <text evidence="1">Belongs to the WD repeat striatin family.</text>
</comment>
<feature type="repeat" description="WD" evidence="6">
    <location>
        <begin position="224"/>
        <end position="258"/>
    </location>
</feature>
<dbReference type="PROSITE" id="PS50294">
    <property type="entry name" value="WD_REPEATS_REGION"/>
    <property type="match status" value="2"/>
</dbReference>
<dbReference type="Pfam" id="PF00400">
    <property type="entry name" value="WD40"/>
    <property type="match status" value="5"/>
</dbReference>
<dbReference type="Gene3D" id="1.20.5.300">
    <property type="match status" value="1"/>
</dbReference>
<dbReference type="InterPro" id="IPR015943">
    <property type="entry name" value="WD40/YVTN_repeat-like_dom_sf"/>
</dbReference>
<evidence type="ECO:0000256" key="6">
    <source>
        <dbReference type="PROSITE-ProRule" id="PRU00221"/>
    </source>
</evidence>
<evidence type="ECO:0000256" key="7">
    <source>
        <dbReference type="SAM" id="MobiDB-lite"/>
    </source>
</evidence>
<dbReference type="InterPro" id="IPR020472">
    <property type="entry name" value="WD40_PAC1"/>
</dbReference>
<dbReference type="InterPro" id="IPR019775">
    <property type="entry name" value="WD40_repeat_CS"/>
</dbReference>
<dbReference type="AlphaFoldDB" id="A0A7S0H1N3"/>
<feature type="domain" description="Striatin N-terminal" evidence="8">
    <location>
        <begin position="26"/>
        <end position="79"/>
    </location>
</feature>
<evidence type="ECO:0000256" key="1">
    <source>
        <dbReference type="ARBA" id="ARBA00009616"/>
    </source>
</evidence>
<dbReference type="GO" id="GO:0005516">
    <property type="term" value="F:calmodulin binding"/>
    <property type="evidence" value="ECO:0007669"/>
    <property type="project" value="UniProtKB-KW"/>
</dbReference>
<keyword evidence="2 6" id="KW-0853">WD repeat</keyword>
<organism evidence="9">
    <name type="scientific">Amorphochlora amoebiformis</name>
    <dbReference type="NCBI Taxonomy" id="1561963"/>
    <lineage>
        <taxon>Eukaryota</taxon>
        <taxon>Sar</taxon>
        <taxon>Rhizaria</taxon>
        <taxon>Cercozoa</taxon>
        <taxon>Chlorarachniophyceae</taxon>
        <taxon>Amorphochlora</taxon>
    </lineage>
</organism>
<dbReference type="InterPro" id="IPR051488">
    <property type="entry name" value="WD_repeat_striatin"/>
</dbReference>
<dbReference type="InterPro" id="IPR001680">
    <property type="entry name" value="WD40_rpt"/>
</dbReference>
<reference evidence="9" key="1">
    <citation type="submission" date="2021-01" db="EMBL/GenBank/DDBJ databases">
        <authorList>
            <person name="Corre E."/>
            <person name="Pelletier E."/>
            <person name="Niang G."/>
            <person name="Scheremetjew M."/>
            <person name="Finn R."/>
            <person name="Kale V."/>
            <person name="Holt S."/>
            <person name="Cochrane G."/>
            <person name="Meng A."/>
            <person name="Brown T."/>
            <person name="Cohen L."/>
        </authorList>
    </citation>
    <scope>NUCLEOTIDE SEQUENCE</scope>
    <source>
        <strain evidence="9">CCMP2058</strain>
    </source>
</reference>
<dbReference type="SUPFAM" id="SSF50978">
    <property type="entry name" value="WD40 repeat-like"/>
    <property type="match status" value="1"/>
</dbReference>
<feature type="region of interest" description="Disordered" evidence="7">
    <location>
        <begin position="133"/>
        <end position="188"/>
    </location>
</feature>
<dbReference type="PROSITE" id="PS50082">
    <property type="entry name" value="WD_REPEATS_2"/>
    <property type="match status" value="2"/>
</dbReference>
<gene>
    <name evidence="9" type="ORF">LAMO00422_LOCUS13975</name>
</gene>
<accession>A0A7S0H1N3</accession>
<evidence type="ECO:0000256" key="5">
    <source>
        <dbReference type="ARBA" id="ARBA00023054"/>
    </source>
</evidence>
<dbReference type="InterPro" id="IPR036322">
    <property type="entry name" value="WD40_repeat_dom_sf"/>
</dbReference>
<name>A0A7S0H1N3_9EUKA</name>
<evidence type="ECO:0000256" key="4">
    <source>
        <dbReference type="ARBA" id="ARBA00022860"/>
    </source>
</evidence>